<evidence type="ECO:0000256" key="5">
    <source>
        <dbReference type="ARBA" id="ARBA00038359"/>
    </source>
</evidence>
<evidence type="ECO:0000259" key="7">
    <source>
        <dbReference type="Pfam" id="PF20684"/>
    </source>
</evidence>
<reference evidence="8" key="2">
    <citation type="submission" date="2023-05" db="EMBL/GenBank/DDBJ databases">
        <authorList>
            <consortium name="Lawrence Berkeley National Laboratory"/>
            <person name="Steindorff A."/>
            <person name="Hensen N."/>
            <person name="Bonometti L."/>
            <person name="Westerberg I."/>
            <person name="Brannstrom I.O."/>
            <person name="Guillou S."/>
            <person name="Cros-Aarteil S."/>
            <person name="Calhoun S."/>
            <person name="Haridas S."/>
            <person name="Kuo A."/>
            <person name="Mondo S."/>
            <person name="Pangilinan J."/>
            <person name="Riley R."/>
            <person name="Labutti K."/>
            <person name="Andreopoulos B."/>
            <person name="Lipzen A."/>
            <person name="Chen C."/>
            <person name="Yanf M."/>
            <person name="Daum C."/>
            <person name="Ng V."/>
            <person name="Clum A."/>
            <person name="Ohm R."/>
            <person name="Martin F."/>
            <person name="Silar P."/>
            <person name="Natvig D."/>
            <person name="Lalanne C."/>
            <person name="Gautier V."/>
            <person name="Ament-Velasquez S.L."/>
            <person name="Kruys A."/>
            <person name="Hutchinson M.I."/>
            <person name="Powell A.J."/>
            <person name="Barry K."/>
            <person name="Miller A.N."/>
            <person name="Grigoriev I.V."/>
            <person name="Debuchy R."/>
            <person name="Gladieux P."/>
            <person name="Thoren M.H."/>
            <person name="Johannesson H."/>
        </authorList>
    </citation>
    <scope>NUCLEOTIDE SEQUENCE</scope>
    <source>
        <strain evidence="8">CBS 103.79</strain>
    </source>
</reference>
<evidence type="ECO:0000256" key="3">
    <source>
        <dbReference type="ARBA" id="ARBA00022989"/>
    </source>
</evidence>
<feature type="transmembrane region" description="Helical" evidence="6">
    <location>
        <begin position="242"/>
        <end position="260"/>
    </location>
</feature>
<keyword evidence="3 6" id="KW-1133">Transmembrane helix</keyword>
<dbReference type="AlphaFoldDB" id="A0AAN6RR65"/>
<evidence type="ECO:0000313" key="8">
    <source>
        <dbReference type="EMBL" id="KAK3900422.1"/>
    </source>
</evidence>
<comment type="similarity">
    <text evidence="5">Belongs to the SAT4 family.</text>
</comment>
<dbReference type="Proteomes" id="UP001303889">
    <property type="component" value="Unassembled WGS sequence"/>
</dbReference>
<feature type="transmembrane region" description="Helical" evidence="6">
    <location>
        <begin position="121"/>
        <end position="141"/>
    </location>
</feature>
<feature type="transmembrane region" description="Helical" evidence="6">
    <location>
        <begin position="280"/>
        <end position="304"/>
    </location>
</feature>
<dbReference type="GO" id="GO:0016020">
    <property type="term" value="C:membrane"/>
    <property type="evidence" value="ECO:0007669"/>
    <property type="project" value="UniProtKB-SubCell"/>
</dbReference>
<keyword evidence="4 6" id="KW-0472">Membrane</keyword>
<feature type="transmembrane region" description="Helical" evidence="6">
    <location>
        <begin position="53"/>
        <end position="72"/>
    </location>
</feature>
<feature type="transmembrane region" description="Helical" evidence="6">
    <location>
        <begin position="210"/>
        <end position="230"/>
    </location>
</feature>
<name>A0AAN6RR65_9PEZI</name>
<gene>
    <name evidence="8" type="ORF">C8A05DRAFT_35945</name>
</gene>
<dbReference type="Pfam" id="PF20684">
    <property type="entry name" value="Fung_rhodopsin"/>
    <property type="match status" value="1"/>
</dbReference>
<comment type="subcellular location">
    <subcellularLocation>
        <location evidence="1">Membrane</location>
        <topology evidence="1">Multi-pass membrane protein</topology>
    </subcellularLocation>
</comment>
<dbReference type="PANTHER" id="PTHR33048">
    <property type="entry name" value="PTH11-LIKE INTEGRAL MEMBRANE PROTEIN (AFU_ORTHOLOGUE AFUA_5G11245)"/>
    <property type="match status" value="1"/>
</dbReference>
<reference evidence="8" key="1">
    <citation type="journal article" date="2023" name="Mol. Phylogenet. Evol.">
        <title>Genome-scale phylogeny and comparative genomics of the fungal order Sordariales.</title>
        <authorList>
            <person name="Hensen N."/>
            <person name="Bonometti L."/>
            <person name="Westerberg I."/>
            <person name="Brannstrom I.O."/>
            <person name="Guillou S."/>
            <person name="Cros-Aarteil S."/>
            <person name="Calhoun S."/>
            <person name="Haridas S."/>
            <person name="Kuo A."/>
            <person name="Mondo S."/>
            <person name="Pangilinan J."/>
            <person name="Riley R."/>
            <person name="LaButti K."/>
            <person name="Andreopoulos B."/>
            <person name="Lipzen A."/>
            <person name="Chen C."/>
            <person name="Yan M."/>
            <person name="Daum C."/>
            <person name="Ng V."/>
            <person name="Clum A."/>
            <person name="Steindorff A."/>
            <person name="Ohm R.A."/>
            <person name="Martin F."/>
            <person name="Silar P."/>
            <person name="Natvig D.O."/>
            <person name="Lalanne C."/>
            <person name="Gautier V."/>
            <person name="Ament-Velasquez S.L."/>
            <person name="Kruys A."/>
            <person name="Hutchinson M.I."/>
            <person name="Powell A.J."/>
            <person name="Barry K."/>
            <person name="Miller A.N."/>
            <person name="Grigoriev I.V."/>
            <person name="Debuchy R."/>
            <person name="Gladieux P."/>
            <person name="Hiltunen Thoren M."/>
            <person name="Johannesson H."/>
        </authorList>
    </citation>
    <scope>NUCLEOTIDE SEQUENCE</scope>
    <source>
        <strain evidence="8">CBS 103.79</strain>
    </source>
</reference>
<protein>
    <recommendedName>
        <fullName evidence="7">Rhodopsin domain-containing protein</fullName>
    </recommendedName>
</protein>
<comment type="caution">
    <text evidence="8">The sequence shown here is derived from an EMBL/GenBank/DDBJ whole genome shotgun (WGS) entry which is preliminary data.</text>
</comment>
<evidence type="ECO:0000256" key="6">
    <source>
        <dbReference type="SAM" id="Phobius"/>
    </source>
</evidence>
<evidence type="ECO:0000313" key="9">
    <source>
        <dbReference type="Proteomes" id="UP001303889"/>
    </source>
</evidence>
<dbReference type="PANTHER" id="PTHR33048:SF42">
    <property type="entry name" value="INTEGRAL MEMBRANE PROTEIN"/>
    <property type="match status" value="1"/>
</dbReference>
<dbReference type="InterPro" id="IPR049326">
    <property type="entry name" value="Rhodopsin_dom_fungi"/>
</dbReference>
<feature type="transmembrane region" description="Helical" evidence="6">
    <location>
        <begin position="161"/>
        <end position="182"/>
    </location>
</feature>
<keyword evidence="2 6" id="KW-0812">Transmembrane</keyword>
<dbReference type="InterPro" id="IPR052337">
    <property type="entry name" value="SAT4-like"/>
</dbReference>
<evidence type="ECO:0000256" key="1">
    <source>
        <dbReference type="ARBA" id="ARBA00004141"/>
    </source>
</evidence>
<organism evidence="8 9">
    <name type="scientific">Staphylotrichum tortipilum</name>
    <dbReference type="NCBI Taxonomy" id="2831512"/>
    <lineage>
        <taxon>Eukaryota</taxon>
        <taxon>Fungi</taxon>
        <taxon>Dikarya</taxon>
        <taxon>Ascomycota</taxon>
        <taxon>Pezizomycotina</taxon>
        <taxon>Sordariomycetes</taxon>
        <taxon>Sordariomycetidae</taxon>
        <taxon>Sordariales</taxon>
        <taxon>Chaetomiaceae</taxon>
        <taxon>Staphylotrichum</taxon>
    </lineage>
</organism>
<evidence type="ECO:0000256" key="2">
    <source>
        <dbReference type="ARBA" id="ARBA00022692"/>
    </source>
</evidence>
<dbReference type="EMBL" id="MU855673">
    <property type="protein sequence ID" value="KAK3900422.1"/>
    <property type="molecule type" value="Genomic_DNA"/>
</dbReference>
<proteinExistence type="inferred from homology"/>
<evidence type="ECO:0000256" key="4">
    <source>
        <dbReference type="ARBA" id="ARBA00023136"/>
    </source>
</evidence>
<sequence length="325" mass="35968">MHVPPPLAVDAPSRVRRDAPAATTVLSGYLAAPSELTATGPLPHDDAGPKINAVFWVLSIVSGIFMMARLWAKRMRRKAYWWDDWLLLMSWLVNLVGVCIISYCISLGLGKHSWDISPGNFVPLAKAFNITATMSIVASIWSKTSFALTILRLTNGWLRRLVWFLIVTTNVAMGVSALINWIHCTPIQRLWDYQVEGSCWPNNIMLHYDVFSSAYSGAVDISLVAIAWKLLLSLNMDGVEKIGATVAMSMGVFAGITSFIKTAQMWDHMFSDDFYDSVGVMLWSNAEITVTIMAASIPVLRAFFYDIFSTRGASSISDAPTLTKD</sequence>
<keyword evidence="9" id="KW-1185">Reference proteome</keyword>
<feature type="domain" description="Rhodopsin" evidence="7">
    <location>
        <begin position="68"/>
        <end position="304"/>
    </location>
</feature>
<accession>A0AAN6RR65</accession>
<feature type="transmembrane region" description="Helical" evidence="6">
    <location>
        <begin position="84"/>
        <end position="109"/>
    </location>
</feature>